<reference evidence="1" key="1">
    <citation type="submission" date="2018-02" db="EMBL/GenBank/DDBJ databases">
        <title>The genomes of Aspergillus section Nigri reveals drivers in fungal speciation.</title>
        <authorList>
            <consortium name="DOE Joint Genome Institute"/>
            <person name="Vesth T.C."/>
            <person name="Nybo J."/>
            <person name="Theobald S."/>
            <person name="Brandl J."/>
            <person name="Frisvad J.C."/>
            <person name="Nielsen K.F."/>
            <person name="Lyhne E.K."/>
            <person name="Kogle M.E."/>
            <person name="Kuo A."/>
            <person name="Riley R."/>
            <person name="Clum A."/>
            <person name="Nolan M."/>
            <person name="Lipzen A."/>
            <person name="Salamov A."/>
            <person name="Henrissat B."/>
            <person name="Wiebenga A."/>
            <person name="De vries R.P."/>
            <person name="Grigoriev I.V."/>
            <person name="Mortensen U.H."/>
            <person name="Andersen M.R."/>
            <person name="Baker S.E."/>
        </authorList>
    </citation>
    <scope>NUCLEOTIDE SEQUENCE</scope>
    <source>
        <strain evidence="1">CBS 121060</strain>
    </source>
</reference>
<protein>
    <submittedName>
        <fullName evidence="1">Uncharacterized protein</fullName>
    </submittedName>
</protein>
<organism evidence="1 2">
    <name type="scientific">Aspergillus aculeatinus CBS 121060</name>
    <dbReference type="NCBI Taxonomy" id="1448322"/>
    <lineage>
        <taxon>Eukaryota</taxon>
        <taxon>Fungi</taxon>
        <taxon>Dikarya</taxon>
        <taxon>Ascomycota</taxon>
        <taxon>Pezizomycotina</taxon>
        <taxon>Eurotiomycetes</taxon>
        <taxon>Eurotiomycetidae</taxon>
        <taxon>Eurotiales</taxon>
        <taxon>Aspergillaceae</taxon>
        <taxon>Aspergillus</taxon>
        <taxon>Aspergillus subgen. Circumdati</taxon>
    </lineage>
</organism>
<proteinExistence type="predicted"/>
<evidence type="ECO:0000313" key="1">
    <source>
        <dbReference type="EMBL" id="RAH73912.1"/>
    </source>
</evidence>
<name>A0ACD1HJR1_9EURO</name>
<dbReference type="EMBL" id="KZ824937">
    <property type="protein sequence ID" value="RAH73912.1"/>
    <property type="molecule type" value="Genomic_DNA"/>
</dbReference>
<accession>A0ACD1HJR1</accession>
<keyword evidence="2" id="KW-1185">Reference proteome</keyword>
<dbReference type="Proteomes" id="UP000249661">
    <property type="component" value="Unassembled WGS sequence"/>
</dbReference>
<sequence length="58" mass="6704">MDGRLHCHVGEMGVYCEWRMILKSGWRLGKECFCNVVSLKSLRSVTCISSLIYSYMPE</sequence>
<evidence type="ECO:0000313" key="2">
    <source>
        <dbReference type="Proteomes" id="UP000249661"/>
    </source>
</evidence>
<gene>
    <name evidence="1" type="ORF">BO66DRAFT_175731</name>
</gene>